<evidence type="ECO:0000313" key="2">
    <source>
        <dbReference type="EMBL" id="GBP30824.1"/>
    </source>
</evidence>
<evidence type="ECO:0000313" key="3">
    <source>
        <dbReference type="Proteomes" id="UP000299102"/>
    </source>
</evidence>
<comment type="caution">
    <text evidence="2">The sequence shown here is derived from an EMBL/GenBank/DDBJ whole genome shotgun (WGS) entry which is preliminary data.</text>
</comment>
<protein>
    <submittedName>
        <fullName evidence="2">Uncharacterized protein</fullName>
    </submittedName>
</protein>
<sequence length="311" mass="32809">MSTVEHRPPSAFPRSTISGHVQPNFTGSSVLPVSRPSTSRCEVQFVAATQEPFSPSGGGTRASAQLSKQTADSQPAVLWTTSARACACVEDYITILSYNSVRAGELGGAGAGGGCAGVTFLDVAVRSVKGFDSDPSSILDSAPLLALNSDPLPVTVPNWVLDEAAGNQSIGKFDNKQNEIARGNNMHFRRRPSGCERALRAASPQPEPDAAVPRGRPAAATPDRSGEGAQDSPLASPPGRANRLRTENNNCLRYNPYDRSRSTDRNEDGAACPPIVDEPSYISHRSRRANGVSADEAVANRSELQAPDVCP</sequence>
<dbReference type="EMBL" id="BGZK01000237">
    <property type="protein sequence ID" value="GBP30824.1"/>
    <property type="molecule type" value="Genomic_DNA"/>
</dbReference>
<dbReference type="AlphaFoldDB" id="A0A4C1UYG6"/>
<keyword evidence="3" id="KW-1185">Reference proteome</keyword>
<organism evidence="2 3">
    <name type="scientific">Eumeta variegata</name>
    <name type="common">Bagworm moth</name>
    <name type="synonym">Eumeta japonica</name>
    <dbReference type="NCBI Taxonomy" id="151549"/>
    <lineage>
        <taxon>Eukaryota</taxon>
        <taxon>Metazoa</taxon>
        <taxon>Ecdysozoa</taxon>
        <taxon>Arthropoda</taxon>
        <taxon>Hexapoda</taxon>
        <taxon>Insecta</taxon>
        <taxon>Pterygota</taxon>
        <taxon>Neoptera</taxon>
        <taxon>Endopterygota</taxon>
        <taxon>Lepidoptera</taxon>
        <taxon>Glossata</taxon>
        <taxon>Ditrysia</taxon>
        <taxon>Tineoidea</taxon>
        <taxon>Psychidae</taxon>
        <taxon>Oiketicinae</taxon>
        <taxon>Eumeta</taxon>
    </lineage>
</organism>
<dbReference type="Proteomes" id="UP000299102">
    <property type="component" value="Unassembled WGS sequence"/>
</dbReference>
<feature type="compositionally biased region" description="Basic and acidic residues" evidence="1">
    <location>
        <begin position="256"/>
        <end position="268"/>
    </location>
</feature>
<proteinExistence type="predicted"/>
<reference evidence="2 3" key="1">
    <citation type="journal article" date="2019" name="Commun. Biol.">
        <title>The bagworm genome reveals a unique fibroin gene that provides high tensile strength.</title>
        <authorList>
            <person name="Kono N."/>
            <person name="Nakamura H."/>
            <person name="Ohtoshi R."/>
            <person name="Tomita M."/>
            <person name="Numata K."/>
            <person name="Arakawa K."/>
        </authorList>
    </citation>
    <scope>NUCLEOTIDE SEQUENCE [LARGE SCALE GENOMIC DNA]</scope>
</reference>
<feature type="region of interest" description="Disordered" evidence="1">
    <location>
        <begin position="172"/>
        <end position="311"/>
    </location>
</feature>
<name>A0A4C1UYG6_EUMVA</name>
<gene>
    <name evidence="2" type="ORF">EVAR_82566_1</name>
</gene>
<accession>A0A4C1UYG6</accession>
<evidence type="ECO:0000256" key="1">
    <source>
        <dbReference type="SAM" id="MobiDB-lite"/>
    </source>
</evidence>